<evidence type="ECO:0000256" key="8">
    <source>
        <dbReference type="ARBA" id="ARBA00022989"/>
    </source>
</evidence>
<dbReference type="PANTHER" id="PTHR13205:SF15">
    <property type="entry name" value="DOLICHOL KINASE"/>
    <property type="match status" value="1"/>
</dbReference>
<proteinExistence type="inferred from homology"/>
<feature type="transmembrane region" description="Helical" evidence="10">
    <location>
        <begin position="209"/>
        <end position="229"/>
    </location>
</feature>
<feature type="transmembrane region" description="Helical" evidence="10">
    <location>
        <begin position="168"/>
        <end position="188"/>
    </location>
</feature>
<evidence type="ECO:0000313" key="12">
    <source>
        <dbReference type="Proteomes" id="UP000325440"/>
    </source>
</evidence>
<sequence length="431" mass="47149">MFLLPCSIIVSHFTCKTNSEPYLTSTILSFGLLVSAISNVLHCQRFPAKPLSYIVTTSIIAHLLTLYTDLGISYNLSCAVFCAFSYHRLLRIVVSCCPLSFTYGEATVTVQAALLFIIASITNMLALPREQTCFDVFTLILQFGIIGVSVFALAVYNIKSLRTSPARFYATFTAIVSTAILLPLHLVLGGSPVLKILHWALRDRYSTMLLVYWVGCSAFAVVFVCVQILNDSKASTSIRKNFHLIACLVYVPGLFRDPCLLYLASGVAFAAFILLETCRIAKMPPLGTILQRGFHVYSDEKDEGPVAFTPIYLLVGCSLPLWIHPRPDSRSLLPLLAGVLSIGIGDTAASVIGSRFGRHKWTGMKKSIEGSAACFISQALCIVALSYTGLLCDINLLKSLFGACCVTLVEAKTEQVDNLALPLLFYTMLLF</sequence>
<keyword evidence="5 10" id="KW-0812">Transmembrane</keyword>
<evidence type="ECO:0000256" key="7">
    <source>
        <dbReference type="ARBA" id="ARBA00022824"/>
    </source>
</evidence>
<evidence type="ECO:0000256" key="3">
    <source>
        <dbReference type="ARBA" id="ARBA00012132"/>
    </source>
</evidence>
<comment type="subcellular location">
    <subcellularLocation>
        <location evidence="1">Endoplasmic reticulum membrane</location>
        <topology evidence="1">Multi-pass membrane protein</topology>
    </subcellularLocation>
</comment>
<keyword evidence="8 10" id="KW-1133">Transmembrane helix</keyword>
<dbReference type="EMBL" id="CABPRJ010000005">
    <property type="protein sequence ID" value="VVC24761.1"/>
    <property type="molecule type" value="Genomic_DNA"/>
</dbReference>
<dbReference type="EC" id="2.7.1.108" evidence="3"/>
<dbReference type="OrthoDB" id="377083at2759"/>
<feature type="transmembrane region" description="Helical" evidence="10">
    <location>
        <begin position="302"/>
        <end position="323"/>
    </location>
</feature>
<evidence type="ECO:0000256" key="9">
    <source>
        <dbReference type="ARBA" id="ARBA00023136"/>
    </source>
</evidence>
<keyword evidence="6" id="KW-0418">Kinase</keyword>
<keyword evidence="4" id="KW-0808">Transferase</keyword>
<feature type="transmembrane region" description="Helical" evidence="10">
    <location>
        <begin position="106"/>
        <end position="127"/>
    </location>
</feature>
<evidence type="ECO:0000256" key="2">
    <source>
        <dbReference type="ARBA" id="ARBA00010794"/>
    </source>
</evidence>
<keyword evidence="9 10" id="KW-0472">Membrane</keyword>
<dbReference type="GO" id="GO:0043048">
    <property type="term" value="P:dolichyl monophosphate biosynthetic process"/>
    <property type="evidence" value="ECO:0007669"/>
    <property type="project" value="TreeGrafter"/>
</dbReference>
<accession>A0A5E4LYW5</accession>
<reference evidence="11 12" key="1">
    <citation type="submission" date="2019-08" db="EMBL/GenBank/DDBJ databases">
        <authorList>
            <person name="Alioto T."/>
            <person name="Alioto T."/>
            <person name="Gomez Garrido J."/>
        </authorList>
    </citation>
    <scope>NUCLEOTIDE SEQUENCE [LARGE SCALE GENOMIC DNA]</scope>
</reference>
<feature type="transmembrane region" description="Helical" evidence="10">
    <location>
        <begin position="53"/>
        <end position="86"/>
    </location>
</feature>
<keyword evidence="7" id="KW-0256">Endoplasmic reticulum</keyword>
<organism evidence="11 12">
    <name type="scientific">Cinara cedri</name>
    <dbReference type="NCBI Taxonomy" id="506608"/>
    <lineage>
        <taxon>Eukaryota</taxon>
        <taxon>Metazoa</taxon>
        <taxon>Ecdysozoa</taxon>
        <taxon>Arthropoda</taxon>
        <taxon>Hexapoda</taxon>
        <taxon>Insecta</taxon>
        <taxon>Pterygota</taxon>
        <taxon>Neoptera</taxon>
        <taxon>Paraneoptera</taxon>
        <taxon>Hemiptera</taxon>
        <taxon>Sternorrhyncha</taxon>
        <taxon>Aphidomorpha</taxon>
        <taxon>Aphidoidea</taxon>
        <taxon>Aphididae</taxon>
        <taxon>Lachninae</taxon>
        <taxon>Cinara</taxon>
    </lineage>
</organism>
<feature type="transmembrane region" description="Helical" evidence="10">
    <location>
        <begin position="335"/>
        <end position="356"/>
    </location>
</feature>
<dbReference type="InterPro" id="IPR032974">
    <property type="entry name" value="Polypren_kinase"/>
</dbReference>
<feature type="transmembrane region" description="Helical" evidence="10">
    <location>
        <begin position="368"/>
        <end position="390"/>
    </location>
</feature>
<keyword evidence="12" id="KW-1185">Reference proteome</keyword>
<protein>
    <recommendedName>
        <fullName evidence="3">dolichol kinase</fullName>
        <ecNumber evidence="3">2.7.1.108</ecNumber>
    </recommendedName>
</protein>
<gene>
    <name evidence="11" type="ORF">CINCED_3A024419</name>
</gene>
<evidence type="ECO:0000313" key="11">
    <source>
        <dbReference type="EMBL" id="VVC24761.1"/>
    </source>
</evidence>
<evidence type="ECO:0000256" key="4">
    <source>
        <dbReference type="ARBA" id="ARBA00022679"/>
    </source>
</evidence>
<feature type="transmembrane region" description="Helical" evidence="10">
    <location>
        <begin position="134"/>
        <end position="156"/>
    </location>
</feature>
<dbReference type="GO" id="GO:0005789">
    <property type="term" value="C:endoplasmic reticulum membrane"/>
    <property type="evidence" value="ECO:0007669"/>
    <property type="project" value="UniProtKB-SubCell"/>
</dbReference>
<dbReference type="GO" id="GO:0004168">
    <property type="term" value="F:dolichol kinase activity"/>
    <property type="evidence" value="ECO:0007669"/>
    <property type="project" value="UniProtKB-EC"/>
</dbReference>
<dbReference type="Proteomes" id="UP000325440">
    <property type="component" value="Unassembled WGS sequence"/>
</dbReference>
<evidence type="ECO:0000256" key="1">
    <source>
        <dbReference type="ARBA" id="ARBA00004477"/>
    </source>
</evidence>
<dbReference type="AlphaFoldDB" id="A0A5E4LYW5"/>
<comment type="similarity">
    <text evidence="2">Belongs to the polyprenol kinase family.</text>
</comment>
<feature type="transmembrane region" description="Helical" evidence="10">
    <location>
        <begin position="22"/>
        <end position="41"/>
    </location>
</feature>
<evidence type="ECO:0000256" key="5">
    <source>
        <dbReference type="ARBA" id="ARBA00022692"/>
    </source>
</evidence>
<name>A0A5E4LYW5_9HEMI</name>
<evidence type="ECO:0000256" key="10">
    <source>
        <dbReference type="SAM" id="Phobius"/>
    </source>
</evidence>
<dbReference type="PANTHER" id="PTHR13205">
    <property type="entry name" value="TRANSMEMBRANE PROTEIN 15-RELATED"/>
    <property type="match status" value="1"/>
</dbReference>
<evidence type="ECO:0000256" key="6">
    <source>
        <dbReference type="ARBA" id="ARBA00022777"/>
    </source>
</evidence>